<sequence>MKPLFQIVNIKYIKNHLFKMQYGNILTRKLKGVSGVA</sequence>
<reference evidence="1" key="1">
    <citation type="journal article" date="2021" name="Microb. Physiol.">
        <title>Proteogenomic Insights into the Physiology of Marine, Sulfate-Reducing, Filamentous Desulfonema limicola and Desulfonema magnum.</title>
        <authorList>
            <person name="Schnaars V."/>
            <person name="Wohlbrand L."/>
            <person name="Scheve S."/>
            <person name="Hinrichs C."/>
            <person name="Reinhardt R."/>
            <person name="Rabus R."/>
        </authorList>
    </citation>
    <scope>NUCLEOTIDE SEQUENCE</scope>
    <source>
        <strain evidence="1">5ac10</strain>
    </source>
</reference>
<protein>
    <submittedName>
        <fullName evidence="1">Uncharacterized protein</fullName>
    </submittedName>
</protein>
<evidence type="ECO:0000313" key="1">
    <source>
        <dbReference type="EMBL" id="QTA79420.1"/>
    </source>
</evidence>
<evidence type="ECO:0000313" key="2">
    <source>
        <dbReference type="Proteomes" id="UP000663720"/>
    </source>
</evidence>
<gene>
    <name evidence="1" type="ORF">dnl_16900</name>
</gene>
<name>A0A975B5Y5_9BACT</name>
<organism evidence="1 2">
    <name type="scientific">Desulfonema limicola</name>
    <dbReference type="NCBI Taxonomy" id="45656"/>
    <lineage>
        <taxon>Bacteria</taxon>
        <taxon>Pseudomonadati</taxon>
        <taxon>Thermodesulfobacteriota</taxon>
        <taxon>Desulfobacteria</taxon>
        <taxon>Desulfobacterales</taxon>
        <taxon>Desulfococcaceae</taxon>
        <taxon>Desulfonema</taxon>
    </lineage>
</organism>
<accession>A0A975B5Y5</accession>
<keyword evidence="2" id="KW-1185">Reference proteome</keyword>
<proteinExistence type="predicted"/>
<dbReference type="AlphaFoldDB" id="A0A975B5Y5"/>
<dbReference type="Proteomes" id="UP000663720">
    <property type="component" value="Chromosome"/>
</dbReference>
<dbReference type="EMBL" id="CP061799">
    <property type="protein sequence ID" value="QTA79420.1"/>
    <property type="molecule type" value="Genomic_DNA"/>
</dbReference>
<dbReference type="KEGG" id="dli:dnl_16900"/>